<gene>
    <name evidence="5" type="ORF">DSCOOX_22380</name>
</gene>
<organism evidence="5 6">
    <name type="scientific">Desulfosarcina ovata subsp. ovata</name>
    <dbReference type="NCBI Taxonomy" id="2752305"/>
    <lineage>
        <taxon>Bacteria</taxon>
        <taxon>Pseudomonadati</taxon>
        <taxon>Thermodesulfobacteriota</taxon>
        <taxon>Desulfobacteria</taxon>
        <taxon>Desulfobacterales</taxon>
        <taxon>Desulfosarcinaceae</taxon>
        <taxon>Desulfosarcina</taxon>
    </lineage>
</organism>
<protein>
    <submittedName>
        <fullName evidence="5">MarR family transcriptional regulator</fullName>
    </submittedName>
</protein>
<keyword evidence="3" id="KW-0804">Transcription</keyword>
<evidence type="ECO:0000256" key="2">
    <source>
        <dbReference type="ARBA" id="ARBA00023125"/>
    </source>
</evidence>
<sequence length="158" mass="17533">METKKDLIASTIRELLRITHLYARIEAMPIPVSEEVMVSTREAHTIQAIGEGENISVTQVADHFGITKSAASQMIAKLEKRGFLIKKPAAHSNKEFELSLTELGWCAFHAHEHFHGKDFAKLVDSLSAFPISQIATLSVLLETLGGVMQQRLSRHSQS</sequence>
<dbReference type="PANTHER" id="PTHR42756:SF1">
    <property type="entry name" value="TRANSCRIPTIONAL REPRESSOR OF EMRAB OPERON"/>
    <property type="match status" value="1"/>
</dbReference>
<dbReference type="AlphaFoldDB" id="A0A5K8A9D4"/>
<keyword evidence="1" id="KW-0805">Transcription regulation</keyword>
<evidence type="ECO:0000313" key="5">
    <source>
        <dbReference type="EMBL" id="BBO89058.1"/>
    </source>
</evidence>
<dbReference type="InterPro" id="IPR036388">
    <property type="entry name" value="WH-like_DNA-bd_sf"/>
</dbReference>
<reference evidence="5 6" key="1">
    <citation type="submission" date="2019-11" db="EMBL/GenBank/DDBJ databases">
        <title>Comparative genomics of hydrocarbon-degrading Desulfosarcina strains.</title>
        <authorList>
            <person name="Watanabe M."/>
            <person name="Kojima H."/>
            <person name="Fukui M."/>
        </authorList>
    </citation>
    <scope>NUCLEOTIDE SEQUENCE [LARGE SCALE GENOMIC DNA]</scope>
    <source>
        <strain evidence="6">oXyS1</strain>
    </source>
</reference>
<dbReference type="PANTHER" id="PTHR42756">
    <property type="entry name" value="TRANSCRIPTIONAL REGULATOR, MARR"/>
    <property type="match status" value="1"/>
</dbReference>
<dbReference type="InterPro" id="IPR000835">
    <property type="entry name" value="HTH_MarR-typ"/>
</dbReference>
<keyword evidence="2" id="KW-0238">DNA-binding</keyword>
<name>A0A5K8A9D4_9BACT</name>
<keyword evidence="6" id="KW-1185">Reference proteome</keyword>
<dbReference type="PROSITE" id="PS50995">
    <property type="entry name" value="HTH_MARR_2"/>
    <property type="match status" value="1"/>
</dbReference>
<dbReference type="Proteomes" id="UP000422108">
    <property type="component" value="Chromosome"/>
</dbReference>
<feature type="domain" description="HTH marR-type" evidence="4">
    <location>
        <begin position="5"/>
        <end position="146"/>
    </location>
</feature>
<dbReference type="EMBL" id="AP021879">
    <property type="protein sequence ID" value="BBO89058.1"/>
    <property type="molecule type" value="Genomic_DNA"/>
</dbReference>
<dbReference type="GO" id="GO:0003700">
    <property type="term" value="F:DNA-binding transcription factor activity"/>
    <property type="evidence" value="ECO:0007669"/>
    <property type="project" value="InterPro"/>
</dbReference>
<dbReference type="GO" id="GO:0003677">
    <property type="term" value="F:DNA binding"/>
    <property type="evidence" value="ECO:0007669"/>
    <property type="project" value="UniProtKB-KW"/>
</dbReference>
<evidence type="ECO:0000256" key="3">
    <source>
        <dbReference type="ARBA" id="ARBA00023163"/>
    </source>
</evidence>
<dbReference type="RefSeq" id="WP_155310295.1">
    <property type="nucleotide sequence ID" value="NZ_AP021879.1"/>
</dbReference>
<dbReference type="SMART" id="SM00347">
    <property type="entry name" value="HTH_MARR"/>
    <property type="match status" value="1"/>
</dbReference>
<dbReference type="SUPFAM" id="SSF46785">
    <property type="entry name" value="Winged helix' DNA-binding domain"/>
    <property type="match status" value="1"/>
</dbReference>
<proteinExistence type="predicted"/>
<evidence type="ECO:0000259" key="4">
    <source>
        <dbReference type="PROSITE" id="PS50995"/>
    </source>
</evidence>
<evidence type="ECO:0000313" key="6">
    <source>
        <dbReference type="Proteomes" id="UP000422108"/>
    </source>
</evidence>
<dbReference type="Gene3D" id="1.10.10.10">
    <property type="entry name" value="Winged helix-like DNA-binding domain superfamily/Winged helix DNA-binding domain"/>
    <property type="match status" value="1"/>
</dbReference>
<accession>A0A5K8A9D4</accession>
<dbReference type="Pfam" id="PF12802">
    <property type="entry name" value="MarR_2"/>
    <property type="match status" value="1"/>
</dbReference>
<evidence type="ECO:0000256" key="1">
    <source>
        <dbReference type="ARBA" id="ARBA00023015"/>
    </source>
</evidence>
<dbReference type="InterPro" id="IPR036390">
    <property type="entry name" value="WH_DNA-bd_sf"/>
</dbReference>